<dbReference type="Proteomes" id="UP000095713">
    <property type="component" value="Unassembled WGS sequence"/>
</dbReference>
<proteinExistence type="predicted"/>
<dbReference type="Gene3D" id="3.40.1580.10">
    <property type="entry name" value="SMI1/KNR4-like"/>
    <property type="match status" value="1"/>
</dbReference>
<dbReference type="OrthoDB" id="9803892at2"/>
<reference evidence="2 3" key="1">
    <citation type="submission" date="2016-05" db="EMBL/GenBank/DDBJ databases">
        <title>Draft Genome Sequence of Algibacter sp. Strain SK-16 Isolated from the Surface Water of Aburatsubo Inlet.</title>
        <authorList>
            <person name="Wong S.-K."/>
            <person name="Yoshizawa S."/>
            <person name="Nakajima Y."/>
            <person name="Ogura Y."/>
            <person name="Tetsuya H."/>
            <person name="Hamasaki K."/>
        </authorList>
    </citation>
    <scope>NUCLEOTIDE SEQUENCE [LARGE SCALE GENOMIC DNA]</scope>
    <source>
        <strain evidence="2 3">SK-16</strain>
    </source>
</reference>
<dbReference type="RefSeq" id="WP_069832058.1">
    <property type="nucleotide sequence ID" value="NZ_MDJD01000054.1"/>
</dbReference>
<keyword evidence="3" id="KW-1185">Reference proteome</keyword>
<protein>
    <recommendedName>
        <fullName evidence="1">Knr4/Smi1-like domain-containing protein</fullName>
    </recommendedName>
</protein>
<evidence type="ECO:0000313" key="3">
    <source>
        <dbReference type="Proteomes" id="UP000095713"/>
    </source>
</evidence>
<dbReference type="InterPro" id="IPR018958">
    <property type="entry name" value="Knr4/Smi1-like_dom"/>
</dbReference>
<gene>
    <name evidence="2" type="ORF">A8C32_09520</name>
</gene>
<organism evidence="2 3">
    <name type="scientific">Flavivirga aquatica</name>
    <dbReference type="NCBI Taxonomy" id="1849968"/>
    <lineage>
        <taxon>Bacteria</taxon>
        <taxon>Pseudomonadati</taxon>
        <taxon>Bacteroidota</taxon>
        <taxon>Flavobacteriia</taxon>
        <taxon>Flavobacteriales</taxon>
        <taxon>Flavobacteriaceae</taxon>
        <taxon>Flavivirga</taxon>
    </lineage>
</organism>
<dbReference type="SUPFAM" id="SSF160631">
    <property type="entry name" value="SMI1/KNR4-like"/>
    <property type="match status" value="1"/>
</dbReference>
<dbReference type="EMBL" id="MDJD01000054">
    <property type="protein sequence ID" value="OEJ99389.1"/>
    <property type="molecule type" value="Genomic_DNA"/>
</dbReference>
<feature type="domain" description="Knr4/Smi1-like" evidence="1">
    <location>
        <begin position="23"/>
        <end position="148"/>
    </location>
</feature>
<dbReference type="InterPro" id="IPR037883">
    <property type="entry name" value="Knr4/Smi1-like_sf"/>
</dbReference>
<dbReference type="AlphaFoldDB" id="A0A1E5SJT4"/>
<name>A0A1E5SJT4_9FLAO</name>
<comment type="caution">
    <text evidence="2">The sequence shown here is derived from an EMBL/GenBank/DDBJ whole genome shotgun (WGS) entry which is preliminary data.</text>
</comment>
<evidence type="ECO:0000313" key="2">
    <source>
        <dbReference type="EMBL" id="OEJ99389.1"/>
    </source>
</evidence>
<sequence>MNSIKEFIKNIETGIEGTKSNGKINTSTVNLIETELGVKLPEVYKHFLHEFGSGKIGFIDFLGAKPNLDIYLKTPVNIIYVNKDLREGGLNNNLIVISDSGDQEYFVLDCSKNSTTYGSIYVWNPSLSDEPIGELEYISNDLLEFLRKALNEQL</sequence>
<accession>A0A1E5SJT4</accession>
<evidence type="ECO:0000259" key="1">
    <source>
        <dbReference type="SMART" id="SM00860"/>
    </source>
</evidence>
<dbReference type="SMART" id="SM00860">
    <property type="entry name" value="SMI1_KNR4"/>
    <property type="match status" value="1"/>
</dbReference>
<dbReference type="Pfam" id="PF14568">
    <property type="entry name" value="SUKH_6"/>
    <property type="match status" value="1"/>
</dbReference>